<sequence>MFGLIPVKYDATCPSRQARGVQRCGKLTRNRNPVGSPSATRRRMTGRDCCMMTDVSRSSVLASSAIVSIAPALVMVPSRRTHRAKISAPMICPVLASNSGWKNGTTSPASMARRNERSSAARRCISRRTSEVKISTRSRPASFARCNATLANPMSSLAVSLASGPIATPMLTEIRTRRPLSSRGSLMT</sequence>
<protein>
    <submittedName>
        <fullName evidence="1">Unannotated protein</fullName>
    </submittedName>
</protein>
<organism evidence="1">
    <name type="scientific">freshwater metagenome</name>
    <dbReference type="NCBI Taxonomy" id="449393"/>
    <lineage>
        <taxon>unclassified sequences</taxon>
        <taxon>metagenomes</taxon>
        <taxon>ecological metagenomes</taxon>
    </lineage>
</organism>
<dbReference type="EMBL" id="CAEZZP010000137">
    <property type="protein sequence ID" value="CAB4783947.1"/>
    <property type="molecule type" value="Genomic_DNA"/>
</dbReference>
<evidence type="ECO:0000313" key="1">
    <source>
        <dbReference type="EMBL" id="CAB4783947.1"/>
    </source>
</evidence>
<proteinExistence type="predicted"/>
<reference evidence="1" key="1">
    <citation type="submission" date="2020-05" db="EMBL/GenBank/DDBJ databases">
        <authorList>
            <person name="Chiriac C."/>
            <person name="Salcher M."/>
            <person name="Ghai R."/>
            <person name="Kavagutti S V."/>
        </authorList>
    </citation>
    <scope>NUCLEOTIDE SEQUENCE</scope>
</reference>
<dbReference type="AlphaFoldDB" id="A0A6J6WP25"/>
<gene>
    <name evidence="1" type="ORF">UFOPK2880_01619</name>
</gene>
<name>A0A6J6WP25_9ZZZZ</name>
<accession>A0A6J6WP25</accession>